<gene>
    <name evidence="2" type="ORF">ACFPFO_22615</name>
</gene>
<dbReference type="EMBL" id="JBHSJG010000075">
    <property type="protein sequence ID" value="MFC4990490.1"/>
    <property type="molecule type" value="Genomic_DNA"/>
</dbReference>
<name>A0ABD5QLG5_9EURY</name>
<protein>
    <submittedName>
        <fullName evidence="2">Uncharacterized protein</fullName>
    </submittedName>
</protein>
<comment type="caution">
    <text evidence="2">The sequence shown here is derived from an EMBL/GenBank/DDBJ whole genome shotgun (WGS) entry which is preliminary data.</text>
</comment>
<organism evidence="2 3">
    <name type="scientific">Saliphagus infecundisoli</name>
    <dbReference type="NCBI Taxonomy" id="1849069"/>
    <lineage>
        <taxon>Archaea</taxon>
        <taxon>Methanobacteriati</taxon>
        <taxon>Methanobacteriota</taxon>
        <taxon>Stenosarchaea group</taxon>
        <taxon>Halobacteria</taxon>
        <taxon>Halobacteriales</taxon>
        <taxon>Natrialbaceae</taxon>
        <taxon>Saliphagus</taxon>
    </lineage>
</organism>
<dbReference type="Proteomes" id="UP001595925">
    <property type="component" value="Unassembled WGS sequence"/>
</dbReference>
<proteinExistence type="predicted"/>
<sequence>MTQDRSETDIGPDEERPTREERIAVARSVVYDADGELIDEDDLEGTLEAHGIDVGVSEDGLPEYRDVPRDLSLSAVHLAVDLRKDPAKFITDPIEA</sequence>
<reference evidence="2 3" key="1">
    <citation type="journal article" date="2019" name="Int. J. Syst. Evol. Microbiol.">
        <title>The Global Catalogue of Microorganisms (GCM) 10K type strain sequencing project: providing services to taxonomists for standard genome sequencing and annotation.</title>
        <authorList>
            <consortium name="The Broad Institute Genomics Platform"/>
            <consortium name="The Broad Institute Genome Sequencing Center for Infectious Disease"/>
            <person name="Wu L."/>
            <person name="Ma J."/>
        </authorList>
    </citation>
    <scope>NUCLEOTIDE SEQUENCE [LARGE SCALE GENOMIC DNA]</scope>
    <source>
        <strain evidence="2 3">CGMCC 1.15824</strain>
    </source>
</reference>
<accession>A0ABD5QLG5</accession>
<evidence type="ECO:0000256" key="1">
    <source>
        <dbReference type="SAM" id="MobiDB-lite"/>
    </source>
</evidence>
<dbReference type="RefSeq" id="WP_224829973.1">
    <property type="nucleotide sequence ID" value="NZ_JAIVEF010000033.1"/>
</dbReference>
<keyword evidence="3" id="KW-1185">Reference proteome</keyword>
<evidence type="ECO:0000313" key="3">
    <source>
        <dbReference type="Proteomes" id="UP001595925"/>
    </source>
</evidence>
<evidence type="ECO:0000313" key="2">
    <source>
        <dbReference type="EMBL" id="MFC4990490.1"/>
    </source>
</evidence>
<feature type="region of interest" description="Disordered" evidence="1">
    <location>
        <begin position="1"/>
        <end position="21"/>
    </location>
</feature>
<dbReference type="AlphaFoldDB" id="A0ABD5QLG5"/>